<reference evidence="11" key="1">
    <citation type="submission" date="2015-11" db="EMBL/GenBank/DDBJ databases">
        <title>Insights into natural products biosynthesis from analysis of 490 polyketide synthases from Fusarium.</title>
        <authorList>
            <person name="Brown D.W."/>
            <person name="Proctor R.H."/>
        </authorList>
    </citation>
    <scope>NUCLEOTIDE SEQUENCE</scope>
    <source>
        <strain evidence="11">NRRL 26941</strain>
    </source>
</reference>
<dbReference type="GO" id="GO:0004315">
    <property type="term" value="F:3-oxoacyl-[acyl-carrier-protein] synthase activity"/>
    <property type="evidence" value="ECO:0007669"/>
    <property type="project" value="InterPro"/>
</dbReference>
<evidence type="ECO:0000259" key="9">
    <source>
        <dbReference type="PROSITE" id="PS52004"/>
    </source>
</evidence>
<feature type="active site" description="Proton acceptor; for dehydratase activity" evidence="6">
    <location>
        <position position="1340"/>
    </location>
</feature>
<dbReference type="Pfam" id="PF00975">
    <property type="entry name" value="Thioesterase"/>
    <property type="match status" value="1"/>
</dbReference>
<keyword evidence="5" id="KW-0511">Multifunctional enzyme</keyword>
<dbReference type="PROSITE" id="PS50075">
    <property type="entry name" value="CARRIER"/>
    <property type="match status" value="1"/>
</dbReference>
<dbReference type="InterPro" id="IPR016039">
    <property type="entry name" value="Thiolase-like"/>
</dbReference>
<dbReference type="InterPro" id="IPR009081">
    <property type="entry name" value="PP-bd_ACP"/>
</dbReference>
<sequence>MAVRRIVLFGGQGSRSIFSPSAANTAEQDAQVATTSSILLSKCHAAFLEEISSLDVESRRTLAIDPVSFTKPVDLLRTGEEHHANPVLQATTIYLCQILRYLSDILQQDDTFEKCFEGIETTAGFSSGIIPAAVVAGSSTTDQFVACAVEGFRLAFWVAYHSYRWTHLHAGYDNENVIPEATMSLATRGLTKEQVEQILKRVEAEHGLQRMAISSIATSGSVSISGPQAELVTLQEELQLLSDVTSTFAYVHGWYHGGEHLEPVVEQVEETVTRRSICFPFCQESLRPIYSTLDGTSFNFSGSSPDGLVLWLTRHLLIHCVNWRDTSQAIVADIRRILQPSQATAVDIMSFGPASSSIFPIMESQNPRIQCIDMSSFKANKGSTAHPSGRPDDIAIVGMSVKLPKGQGAAQLWDTLSSGLNAVQEIPECRFKLSDYYTTEKDKPRSMATRYGAFLDDPFSFDNGFFNISPREAKSMDPQQRILLHAAQEALEDAGYVADSTPSSQRATTGCYIGLATGDYTDNLCDDIDTFYPSGTLRAFHSGRISYFYRLSGPSVVTDTACSSSTVSIYQACRAIQNGDCTTAVAGGVNIITSPDMYLGLSRGHFLSPTGNCKPFDASADGYCRAEGCVLFVLKRLSDAVADGDRIHGVIRNAQINQSGNSSSITHPHSPTQTDLLQTLLKQVDVDPASISVVEAHGTGTQAGDAREVETLKLVFGQYHSPKNPLVVSSIKGNVGHCEAASGAAGLAKLLLMLRNNEIPRQGGLENMNPALGDLQSSGLVVPRRNIPWNKSRSGPRRAILNNFGAAGSNASLLLEEWLESPANNSRRNGEDKRSSYVFNISAKSNKALLLSVGRHIETLKKQMERGPSLEDICYTATARRQQYDHRVSVTCSSKIELISKLEQHQATVSKATLQASSTVFVFTGQGGIYSGMGRELMYTYPPFRDVIKSCDRIVQGLGLECPSILNYILPGTEDELASLSHIEHLMVSQCACVALEYALAKTFISWGIKPDHVIGHSLGEYAALCISGVLTPDDTFRLVATRAKLMGEHCAANLSGMLACHASSKELHALISEDSSFNQSSIACINGPRDCVVGGPLTQLEVLQTRCKTCNIRSKLIDVPYAFHSSAMDPVIDLLSSLEGSIKFQDATIPVISNVDGGLFCKDTAGNYFSKHTRQPVRFHDGVMNLQDLMGQSSIDNSLFIEIGPHPALLPMLRDSVSSTSCTYLSTLHKGRDAWTSLSQTLSTLALRKMSINWREVFVGTSAQVTDLPGHPLEGTKFLIPFKEPTGIAGLGDVPAADSSPRVRTGHLLLPWIRTDTKSLGEHIFETDMTILGPLISGHDVGGTPICPASVFHEMALEAASTILESGKYESLVVTGMNFSSPLIYLPSSTSGTTVRVYISKQSTASSQTLSFHVKSSLDTSSAESLHCSGYVSLQSLDRKPGQWTKDHALVTRQTQLFSGAGKNLLSTFRTGVLYENIFTRVVRYSPEYQTLQFLDVVDSNLEGMGSFKVPSNGGDDSEKGYIAHPVFTDTLLHAAGFIANLAIGSKEIGICSAVESIEVAYHKLIYRDTFRIYCSLLEMKGAILADSFALDSSGCIVAVIRGMEFKKLQLSTFQQSLSRNTTVSKPERSELHHRATNPTSLRLQNSTTEPEQLFIDDTVDPSTGPGERGISKTLKDIVVEVGGFSEQDIDYAMSLADLGIDSLMQIEIVSKISRLFPGQTGLNHHALSECETLGELDDILSSVLQPSFKQCSVSETSSPRQTGIVTPASSDSSVNDGSVHRFEVLPVVLHTSEEARTPLCLFHDGSGQISMYKRLRGHDRTTYAFFDPKFRGFSKDRSFYSSIEEMAEDYVSRILTTRQPISSLILCGWSFGGVVAFEAARLLSMRGVDVKGLVLIDSPSPVNHEPLPAEIISSITRSTGRPGSTSALEEEFLSNASLLGRYIPEGISSSISKTLKTVILQGQDTLDTETLCGVRYGWLNRQEVRDAAIEEWEQIVGGPVKVLLIEGNHFEPFMDDKISQTASQLWKACQYIDKDEEE</sequence>
<dbReference type="CDD" id="cd00833">
    <property type="entry name" value="PKS"/>
    <property type="match status" value="1"/>
</dbReference>
<dbReference type="InterPro" id="IPR050091">
    <property type="entry name" value="PKS_NRPS_Biosynth_Enz"/>
</dbReference>
<feature type="region of interest" description="C-terminal hotdog fold" evidence="6">
    <location>
        <begin position="1466"/>
        <end position="1616"/>
    </location>
</feature>
<evidence type="ECO:0000256" key="6">
    <source>
        <dbReference type="PROSITE-ProRule" id="PRU01363"/>
    </source>
</evidence>
<dbReference type="InterPro" id="IPR049551">
    <property type="entry name" value="PKS_DH_C"/>
</dbReference>
<dbReference type="InterPro" id="IPR020841">
    <property type="entry name" value="PKS_Beta-ketoAc_synthase_dom"/>
</dbReference>
<dbReference type="Gene3D" id="3.10.129.110">
    <property type="entry name" value="Polyketide synthase dehydratase"/>
    <property type="match status" value="1"/>
</dbReference>
<dbReference type="Pfam" id="PF02801">
    <property type="entry name" value="Ketoacyl-synt_C"/>
    <property type="match status" value="1"/>
</dbReference>
<dbReference type="SMART" id="SM00825">
    <property type="entry name" value="PKS_KS"/>
    <property type="match status" value="1"/>
</dbReference>
<protein>
    <submittedName>
        <fullName evidence="11">Putative polyketide synthase</fullName>
    </submittedName>
</protein>
<dbReference type="Pfam" id="PF21089">
    <property type="entry name" value="PKS_DH_N"/>
    <property type="match status" value="1"/>
</dbReference>
<dbReference type="SUPFAM" id="SSF53901">
    <property type="entry name" value="Thiolase-like"/>
    <property type="match status" value="1"/>
</dbReference>
<proteinExistence type="evidence at transcript level"/>
<dbReference type="InterPro" id="IPR049552">
    <property type="entry name" value="PKS_DH_N"/>
</dbReference>
<dbReference type="SMART" id="SM00827">
    <property type="entry name" value="PKS_AT"/>
    <property type="match status" value="1"/>
</dbReference>
<dbReference type="Pfam" id="PF14765">
    <property type="entry name" value="PS-DH"/>
    <property type="match status" value="1"/>
</dbReference>
<dbReference type="PROSITE" id="PS00606">
    <property type="entry name" value="KS3_1"/>
    <property type="match status" value="1"/>
</dbReference>
<dbReference type="PROSITE" id="PS52004">
    <property type="entry name" value="KS3_2"/>
    <property type="match status" value="1"/>
</dbReference>
<dbReference type="PROSITE" id="PS00012">
    <property type="entry name" value="PHOSPHOPANTETHEINE"/>
    <property type="match status" value="1"/>
</dbReference>
<evidence type="ECO:0000313" key="11">
    <source>
        <dbReference type="EMBL" id="ALQ32899.1"/>
    </source>
</evidence>
<dbReference type="InterPro" id="IPR001031">
    <property type="entry name" value="Thioesterase"/>
</dbReference>
<keyword evidence="2" id="KW-0596">Phosphopantetheine</keyword>
<dbReference type="InterPro" id="IPR049900">
    <property type="entry name" value="PKS_mFAS_DH"/>
</dbReference>
<dbReference type="InterPro" id="IPR036736">
    <property type="entry name" value="ACP-like_sf"/>
</dbReference>
<dbReference type="PROSITE" id="PS52019">
    <property type="entry name" value="PKS_MFAS_DH"/>
    <property type="match status" value="1"/>
</dbReference>
<dbReference type="Gene3D" id="3.40.366.10">
    <property type="entry name" value="Malonyl-Coenzyme A Acyl Carrier Protein, domain 2"/>
    <property type="match status" value="3"/>
</dbReference>
<dbReference type="EMBL" id="KU180034">
    <property type="protein sequence ID" value="ALQ32899.1"/>
    <property type="molecule type" value="mRNA"/>
</dbReference>
<dbReference type="GO" id="GO:0004312">
    <property type="term" value="F:fatty acid synthase activity"/>
    <property type="evidence" value="ECO:0007669"/>
    <property type="project" value="InterPro"/>
</dbReference>
<dbReference type="InterPro" id="IPR001227">
    <property type="entry name" value="Ac_transferase_dom_sf"/>
</dbReference>
<dbReference type="Pfam" id="PF00109">
    <property type="entry name" value="ketoacyl-synt"/>
    <property type="match status" value="1"/>
</dbReference>
<evidence type="ECO:0000259" key="10">
    <source>
        <dbReference type="PROSITE" id="PS52019"/>
    </source>
</evidence>
<dbReference type="SUPFAM" id="SSF53474">
    <property type="entry name" value="alpha/beta-Hydrolases"/>
    <property type="match status" value="1"/>
</dbReference>
<dbReference type="Gene3D" id="1.10.1200.10">
    <property type="entry name" value="ACP-like"/>
    <property type="match status" value="1"/>
</dbReference>
<dbReference type="SUPFAM" id="SSF55048">
    <property type="entry name" value="Probable ACP-binding domain of malonyl-CoA ACP transacylase"/>
    <property type="match status" value="1"/>
</dbReference>
<dbReference type="SUPFAM" id="SSF52151">
    <property type="entry name" value="FabD/lysophospholipase-like"/>
    <property type="match status" value="1"/>
</dbReference>
<feature type="domain" description="Carrier" evidence="8">
    <location>
        <begin position="1670"/>
        <end position="1746"/>
    </location>
</feature>
<dbReference type="Gene3D" id="3.30.70.3290">
    <property type="match status" value="1"/>
</dbReference>
<evidence type="ECO:0000256" key="7">
    <source>
        <dbReference type="SAM" id="MobiDB-lite"/>
    </source>
</evidence>
<dbReference type="PRINTS" id="PR01483">
    <property type="entry name" value="FASYNTHASE"/>
</dbReference>
<dbReference type="GO" id="GO:0005835">
    <property type="term" value="C:fatty acid synthase complex"/>
    <property type="evidence" value="ECO:0007669"/>
    <property type="project" value="InterPro"/>
</dbReference>
<dbReference type="PANTHER" id="PTHR43775">
    <property type="entry name" value="FATTY ACID SYNTHASE"/>
    <property type="match status" value="1"/>
</dbReference>
<dbReference type="Pfam" id="PF00550">
    <property type="entry name" value="PP-binding"/>
    <property type="match status" value="1"/>
</dbReference>
<feature type="region of interest" description="Disordered" evidence="7">
    <location>
        <begin position="1756"/>
        <end position="1777"/>
    </location>
</feature>
<dbReference type="InterPro" id="IPR042104">
    <property type="entry name" value="PKS_dehydratase_sf"/>
</dbReference>
<dbReference type="Pfam" id="PF16073">
    <property type="entry name" value="SAT"/>
    <property type="match status" value="1"/>
</dbReference>
<keyword evidence="4" id="KW-0808">Transferase</keyword>
<dbReference type="Gene3D" id="3.30.70.250">
    <property type="entry name" value="Malonyl-CoA ACP transacylase, ACP-binding"/>
    <property type="match status" value="1"/>
</dbReference>
<dbReference type="InterPro" id="IPR003965">
    <property type="entry name" value="Fatty_acid_synthase"/>
</dbReference>
<feature type="active site" description="Proton donor; for dehydratase activity" evidence="6">
    <location>
        <position position="1531"/>
    </location>
</feature>
<dbReference type="InterPro" id="IPR016035">
    <property type="entry name" value="Acyl_Trfase/lysoPLipase"/>
</dbReference>
<dbReference type="InterPro" id="IPR016036">
    <property type="entry name" value="Malonyl_transacylase_ACP-bd"/>
</dbReference>
<feature type="domain" description="Ketosynthase family 3 (KS3)" evidence="9">
    <location>
        <begin position="391"/>
        <end position="817"/>
    </location>
</feature>
<dbReference type="GO" id="GO:0044550">
    <property type="term" value="P:secondary metabolite biosynthetic process"/>
    <property type="evidence" value="ECO:0007669"/>
    <property type="project" value="TreeGrafter"/>
</dbReference>
<feature type="region of interest" description="N-terminal hotdog fold" evidence="6">
    <location>
        <begin position="1308"/>
        <end position="1440"/>
    </location>
</feature>
<dbReference type="Pfam" id="PF22621">
    <property type="entry name" value="CurL-like_PKS_C"/>
    <property type="match status" value="1"/>
</dbReference>
<gene>
    <name evidence="11" type="ORF">Fpo_93</name>
</gene>
<dbReference type="InterPro" id="IPR014043">
    <property type="entry name" value="Acyl_transferase_dom"/>
</dbReference>
<evidence type="ECO:0000256" key="2">
    <source>
        <dbReference type="ARBA" id="ARBA00022450"/>
    </source>
</evidence>
<dbReference type="InterPro" id="IPR014031">
    <property type="entry name" value="Ketoacyl_synth_C"/>
</dbReference>
<dbReference type="InterPro" id="IPR014030">
    <property type="entry name" value="Ketoacyl_synth_N"/>
</dbReference>
<dbReference type="PANTHER" id="PTHR43775:SF21">
    <property type="entry name" value="NON-REDUCING POLYKETIDE SYNTHASE AUSA-RELATED"/>
    <property type="match status" value="1"/>
</dbReference>
<evidence type="ECO:0000256" key="3">
    <source>
        <dbReference type="ARBA" id="ARBA00022553"/>
    </source>
</evidence>
<dbReference type="Gene3D" id="3.40.50.1820">
    <property type="entry name" value="alpha/beta hydrolase"/>
    <property type="match status" value="1"/>
</dbReference>
<accession>A0A0U2RVK8</accession>
<name>A0A0U2RVK8_FUSPO</name>
<dbReference type="InterPro" id="IPR018201">
    <property type="entry name" value="Ketoacyl_synth_AS"/>
</dbReference>
<evidence type="ECO:0000256" key="1">
    <source>
        <dbReference type="ARBA" id="ARBA00005179"/>
    </source>
</evidence>
<evidence type="ECO:0000256" key="5">
    <source>
        <dbReference type="ARBA" id="ARBA00023268"/>
    </source>
</evidence>
<organism evidence="11">
    <name type="scientific">Fusarium poae</name>
    <dbReference type="NCBI Taxonomy" id="36050"/>
    <lineage>
        <taxon>Eukaryota</taxon>
        <taxon>Fungi</taxon>
        <taxon>Dikarya</taxon>
        <taxon>Ascomycota</taxon>
        <taxon>Pezizomycotina</taxon>
        <taxon>Sordariomycetes</taxon>
        <taxon>Hypocreomycetidae</taxon>
        <taxon>Hypocreales</taxon>
        <taxon>Nectriaceae</taxon>
        <taxon>Fusarium</taxon>
    </lineage>
</organism>
<comment type="pathway">
    <text evidence="1">Secondary metabolite biosynthesis.</text>
</comment>
<dbReference type="InterPro" id="IPR006162">
    <property type="entry name" value="Ppantetheine_attach_site"/>
</dbReference>
<dbReference type="InterPro" id="IPR032088">
    <property type="entry name" value="SAT"/>
</dbReference>
<dbReference type="InterPro" id="IPR029058">
    <property type="entry name" value="AB_hydrolase_fold"/>
</dbReference>
<keyword evidence="3" id="KW-0597">Phosphoprotein</keyword>
<evidence type="ECO:0000259" key="8">
    <source>
        <dbReference type="PROSITE" id="PS50075"/>
    </source>
</evidence>
<dbReference type="GO" id="GO:0006633">
    <property type="term" value="P:fatty acid biosynthetic process"/>
    <property type="evidence" value="ECO:0007669"/>
    <property type="project" value="InterPro"/>
</dbReference>
<dbReference type="InterPro" id="IPR030918">
    <property type="entry name" value="PT_fungal_PKS"/>
</dbReference>
<dbReference type="NCBIfam" id="TIGR04532">
    <property type="entry name" value="PT_fungal_PKS"/>
    <property type="match status" value="1"/>
</dbReference>
<dbReference type="Gene3D" id="3.40.47.10">
    <property type="match status" value="1"/>
</dbReference>
<dbReference type="Pfam" id="PF00698">
    <property type="entry name" value="Acyl_transf_1"/>
    <property type="match status" value="1"/>
</dbReference>
<evidence type="ECO:0000256" key="4">
    <source>
        <dbReference type="ARBA" id="ARBA00022679"/>
    </source>
</evidence>
<feature type="domain" description="PKS/mFAS DH" evidence="10">
    <location>
        <begin position="1308"/>
        <end position="1616"/>
    </location>
</feature>
<dbReference type="SUPFAM" id="SSF47336">
    <property type="entry name" value="ACP-like"/>
    <property type="match status" value="1"/>
</dbReference>